<evidence type="ECO:0000313" key="3">
    <source>
        <dbReference type="Proteomes" id="UP000050794"/>
    </source>
</evidence>
<reference evidence="2 3" key="2">
    <citation type="submission" date="2018-11" db="EMBL/GenBank/DDBJ databases">
        <authorList>
            <consortium name="Pathogen Informatics"/>
        </authorList>
    </citation>
    <scope>NUCLEOTIDE SEQUENCE [LARGE SCALE GENOMIC DNA]</scope>
</reference>
<evidence type="ECO:0000256" key="1">
    <source>
        <dbReference type="SAM" id="MobiDB-lite"/>
    </source>
</evidence>
<protein>
    <submittedName>
        <fullName evidence="2 4">Uncharacterized protein</fullName>
    </submittedName>
</protein>
<feature type="region of interest" description="Disordered" evidence="1">
    <location>
        <begin position="304"/>
        <end position="351"/>
    </location>
</feature>
<dbReference type="EMBL" id="UYWY01025766">
    <property type="protein sequence ID" value="VDM49960.1"/>
    <property type="molecule type" value="Genomic_DNA"/>
</dbReference>
<gene>
    <name evidence="2" type="ORF">TCNE_LOCUS18639</name>
</gene>
<organism evidence="3 4">
    <name type="scientific">Toxocara canis</name>
    <name type="common">Canine roundworm</name>
    <dbReference type="NCBI Taxonomy" id="6265"/>
    <lineage>
        <taxon>Eukaryota</taxon>
        <taxon>Metazoa</taxon>
        <taxon>Ecdysozoa</taxon>
        <taxon>Nematoda</taxon>
        <taxon>Chromadorea</taxon>
        <taxon>Rhabditida</taxon>
        <taxon>Spirurina</taxon>
        <taxon>Ascaridomorpha</taxon>
        <taxon>Ascaridoidea</taxon>
        <taxon>Toxocaridae</taxon>
        <taxon>Toxocara</taxon>
    </lineage>
</organism>
<reference evidence="4" key="1">
    <citation type="submission" date="2016-06" db="UniProtKB">
        <authorList>
            <consortium name="WormBaseParasite"/>
        </authorList>
    </citation>
    <scope>IDENTIFICATION</scope>
</reference>
<accession>A0A183VD19</accession>
<name>A0A183VD19_TOXCA</name>
<dbReference type="WBParaSite" id="TCNE_0001864301-mRNA-1">
    <property type="protein sequence ID" value="TCNE_0001864301-mRNA-1"/>
    <property type="gene ID" value="TCNE_0001864301"/>
</dbReference>
<evidence type="ECO:0000313" key="4">
    <source>
        <dbReference type="WBParaSite" id="TCNE_0001864301-mRNA-1"/>
    </source>
</evidence>
<evidence type="ECO:0000313" key="2">
    <source>
        <dbReference type="EMBL" id="VDM49960.1"/>
    </source>
</evidence>
<feature type="region of interest" description="Disordered" evidence="1">
    <location>
        <begin position="160"/>
        <end position="197"/>
    </location>
</feature>
<feature type="compositionally biased region" description="Polar residues" evidence="1">
    <location>
        <begin position="306"/>
        <end position="326"/>
    </location>
</feature>
<sequence length="412" mass="44883">MLVMTSSHCYNDTDEDAFGDDRIPLRNTPVGFSENYAFCFNADSPANNGGNEKVAEICEAASTSGERIGTSSTHEVGGYSKVIAPESVRPILRTELSQPLLQGDSGGAFLPLNETTQPLLPNELYHVASVSGHSLSTIESGHAFKPDEHEHAFRPTHSILTSRLSQPPQIVDPPHSILMPRESGRSSTVDDSVHPPLISRPSRTVVLADPIELTSDTSSRAPVFFTNTPIKAPRVRSLIDRQLRKFASETSFATTLETTSDSSEQELAGGRGRVFTVRPVPNNSSNRFNGGGTVFGRLIRRRQESDGSGSLGSEATVASASMTPLSRQKMRSRMRRPKSATHMGQGYEVGNYGSSGASATLHSLHSLDSMQPLTVPKDDRRPSNVYMMDDDSVHEFEEDNGSLIIYHFSFFV</sequence>
<dbReference type="Proteomes" id="UP000050794">
    <property type="component" value="Unassembled WGS sequence"/>
</dbReference>
<dbReference type="AlphaFoldDB" id="A0A183VD19"/>
<keyword evidence="3" id="KW-1185">Reference proteome</keyword>
<feature type="compositionally biased region" description="Basic residues" evidence="1">
    <location>
        <begin position="328"/>
        <end position="339"/>
    </location>
</feature>
<proteinExistence type="predicted"/>